<feature type="chain" id="PRO_5014955187" description="GLPGLI family protein" evidence="2">
    <location>
        <begin position="18"/>
        <end position="256"/>
    </location>
</feature>
<protein>
    <recommendedName>
        <fullName evidence="5">GLPGLI family protein</fullName>
    </recommendedName>
</protein>
<evidence type="ECO:0000313" key="4">
    <source>
        <dbReference type="Proteomes" id="UP000231960"/>
    </source>
</evidence>
<dbReference type="Pfam" id="PF22252">
    <property type="entry name" value="PNGase_F-II_N"/>
    <property type="match status" value="1"/>
</dbReference>
<dbReference type="AlphaFoldDB" id="A0A2M9R725"/>
<gene>
    <name evidence="3" type="ORF">CDL10_09045</name>
</gene>
<sequence>MKKIFLLLLFISCQAFAQNLEVRYFENPRISQTEIDKLPEFIKKDFLPNRFSYTLKYSNGISYYQHDDFLSLFADDDTVYEEENTIIDGESTTFRGKVVYDENVFKFKEKTYYKELVNKKVYYTENGYHVIDEPIDWQWKITDETSEIAGYTCRKAVSNFMGGTFEAWYAEDIAINAGPDKFDGLPGLILFVRTSGMETIAQSVKNLDDPVTFEKPVFEGKIYTFEELYTNPQPTNSQSTPQSVPSNTRTIIIKSN</sequence>
<dbReference type="InterPro" id="IPR005901">
    <property type="entry name" value="GLPGLI"/>
</dbReference>
<proteinExistence type="predicted"/>
<dbReference type="EMBL" id="NIPO01000001">
    <property type="protein sequence ID" value="PJR04668.1"/>
    <property type="molecule type" value="Genomic_DNA"/>
</dbReference>
<evidence type="ECO:0000256" key="2">
    <source>
        <dbReference type="SAM" id="SignalP"/>
    </source>
</evidence>
<dbReference type="Proteomes" id="UP000231960">
    <property type="component" value="Unassembled WGS sequence"/>
</dbReference>
<feature type="signal peptide" evidence="2">
    <location>
        <begin position="1"/>
        <end position="17"/>
    </location>
</feature>
<keyword evidence="2" id="KW-0732">Signal</keyword>
<keyword evidence="4" id="KW-1185">Reference proteome</keyword>
<evidence type="ECO:0000256" key="1">
    <source>
        <dbReference type="SAM" id="MobiDB-lite"/>
    </source>
</evidence>
<dbReference type="NCBIfam" id="TIGR01200">
    <property type="entry name" value="GLPGLI"/>
    <property type="match status" value="1"/>
</dbReference>
<accession>A0A2M9R725</accession>
<organism evidence="3 4">
    <name type="scientific">Avrilella dinanensis</name>
    <dbReference type="NCBI Taxonomy" id="2008672"/>
    <lineage>
        <taxon>Bacteria</taxon>
        <taxon>Pseudomonadati</taxon>
        <taxon>Bacteroidota</taxon>
        <taxon>Flavobacteriia</taxon>
        <taxon>Flavobacteriales</taxon>
        <taxon>Flavobacteriaceae</taxon>
        <taxon>Avrilella</taxon>
    </lineage>
</organism>
<evidence type="ECO:0008006" key="5">
    <source>
        <dbReference type="Google" id="ProtNLM"/>
    </source>
</evidence>
<evidence type="ECO:0000313" key="3">
    <source>
        <dbReference type="EMBL" id="PJR04668.1"/>
    </source>
</evidence>
<feature type="region of interest" description="Disordered" evidence="1">
    <location>
        <begin position="231"/>
        <end position="256"/>
    </location>
</feature>
<dbReference type="RefSeq" id="WP_100678226.1">
    <property type="nucleotide sequence ID" value="NZ_NIPO01000001.1"/>
</dbReference>
<comment type="caution">
    <text evidence="3">The sequence shown here is derived from an EMBL/GenBank/DDBJ whole genome shotgun (WGS) entry which is preliminary data.</text>
</comment>
<dbReference type="OrthoDB" id="1440774at2"/>
<name>A0A2M9R725_9FLAO</name>
<reference evidence="3 4" key="1">
    <citation type="submission" date="2017-06" db="EMBL/GenBank/DDBJ databases">
        <title>Description of Avrilella dinanensis gen. nov. sp. nov.</title>
        <authorList>
            <person name="Leyer C."/>
            <person name="Sassi M."/>
            <person name="Minet J."/>
            <person name="Kayal S."/>
            <person name="Cattoir V."/>
        </authorList>
    </citation>
    <scope>NUCLEOTIDE SEQUENCE [LARGE SCALE GENOMIC DNA]</scope>
    <source>
        <strain evidence="3 4">UR159</strain>
    </source>
</reference>